<dbReference type="InterPro" id="IPR036770">
    <property type="entry name" value="Ankyrin_rpt-contain_sf"/>
</dbReference>
<evidence type="ECO:0000313" key="2">
    <source>
        <dbReference type="Proteomes" id="UP000308652"/>
    </source>
</evidence>
<dbReference type="SUPFAM" id="SSF48403">
    <property type="entry name" value="Ankyrin repeat"/>
    <property type="match status" value="1"/>
</dbReference>
<protein>
    <recommendedName>
        <fullName evidence="3">Ankyrin repeat-containing domain protein</fullName>
    </recommendedName>
</protein>
<dbReference type="EMBL" id="ML213597">
    <property type="protein sequence ID" value="TFK40035.1"/>
    <property type="molecule type" value="Genomic_DNA"/>
</dbReference>
<dbReference type="AlphaFoldDB" id="A0A5C3M5X7"/>
<gene>
    <name evidence="1" type="ORF">BDQ12DRAFT_481404</name>
</gene>
<sequence>MSTEAERTGLHSLPVELLYEIQLYALSKDLPYTSQHIRDVFISASPRYRAQYLLERAKTSNSISRSDIFSRVLRYGLCSKDVIEALIPMLLDDPLSISSQRYELPRRLFRRLAPKTSSDQWKDHDEPLPFLQYLFTIPDIPTPYIDSHDGYALTKAVHARFVPLIQYLLGQGASPARKHALAVTVAIRKKDLELVKLLVERRDPVLVTKKGKAKKRKLHDRLDVTPAMLKTAVKCDARDIVDYLIQEKGVIPDMQTLQMLLG</sequence>
<dbReference type="STRING" id="68775.A0A5C3M5X7"/>
<evidence type="ECO:0000313" key="1">
    <source>
        <dbReference type="EMBL" id="TFK40035.1"/>
    </source>
</evidence>
<reference evidence="1 2" key="1">
    <citation type="journal article" date="2019" name="Nat. Ecol. Evol.">
        <title>Megaphylogeny resolves global patterns of mushroom evolution.</title>
        <authorList>
            <person name="Varga T."/>
            <person name="Krizsan K."/>
            <person name="Foldi C."/>
            <person name="Dima B."/>
            <person name="Sanchez-Garcia M."/>
            <person name="Sanchez-Ramirez S."/>
            <person name="Szollosi G.J."/>
            <person name="Szarkandi J.G."/>
            <person name="Papp V."/>
            <person name="Albert L."/>
            <person name="Andreopoulos W."/>
            <person name="Angelini C."/>
            <person name="Antonin V."/>
            <person name="Barry K.W."/>
            <person name="Bougher N.L."/>
            <person name="Buchanan P."/>
            <person name="Buyck B."/>
            <person name="Bense V."/>
            <person name="Catcheside P."/>
            <person name="Chovatia M."/>
            <person name="Cooper J."/>
            <person name="Damon W."/>
            <person name="Desjardin D."/>
            <person name="Finy P."/>
            <person name="Geml J."/>
            <person name="Haridas S."/>
            <person name="Hughes K."/>
            <person name="Justo A."/>
            <person name="Karasinski D."/>
            <person name="Kautmanova I."/>
            <person name="Kiss B."/>
            <person name="Kocsube S."/>
            <person name="Kotiranta H."/>
            <person name="LaButti K.M."/>
            <person name="Lechner B.E."/>
            <person name="Liimatainen K."/>
            <person name="Lipzen A."/>
            <person name="Lukacs Z."/>
            <person name="Mihaltcheva S."/>
            <person name="Morgado L.N."/>
            <person name="Niskanen T."/>
            <person name="Noordeloos M.E."/>
            <person name="Ohm R.A."/>
            <person name="Ortiz-Santana B."/>
            <person name="Ovrebo C."/>
            <person name="Racz N."/>
            <person name="Riley R."/>
            <person name="Savchenko A."/>
            <person name="Shiryaev A."/>
            <person name="Soop K."/>
            <person name="Spirin V."/>
            <person name="Szebenyi C."/>
            <person name="Tomsovsky M."/>
            <person name="Tulloss R.E."/>
            <person name="Uehling J."/>
            <person name="Grigoriev I.V."/>
            <person name="Vagvolgyi C."/>
            <person name="Papp T."/>
            <person name="Martin F.M."/>
            <person name="Miettinen O."/>
            <person name="Hibbett D.S."/>
            <person name="Nagy L.G."/>
        </authorList>
    </citation>
    <scope>NUCLEOTIDE SEQUENCE [LARGE SCALE GENOMIC DNA]</scope>
    <source>
        <strain evidence="1 2">CBS 166.37</strain>
    </source>
</reference>
<organism evidence="1 2">
    <name type="scientific">Crucibulum laeve</name>
    <dbReference type="NCBI Taxonomy" id="68775"/>
    <lineage>
        <taxon>Eukaryota</taxon>
        <taxon>Fungi</taxon>
        <taxon>Dikarya</taxon>
        <taxon>Basidiomycota</taxon>
        <taxon>Agaricomycotina</taxon>
        <taxon>Agaricomycetes</taxon>
        <taxon>Agaricomycetidae</taxon>
        <taxon>Agaricales</taxon>
        <taxon>Agaricineae</taxon>
        <taxon>Nidulariaceae</taxon>
        <taxon>Crucibulum</taxon>
    </lineage>
</organism>
<name>A0A5C3M5X7_9AGAR</name>
<accession>A0A5C3M5X7</accession>
<dbReference type="Gene3D" id="1.25.40.20">
    <property type="entry name" value="Ankyrin repeat-containing domain"/>
    <property type="match status" value="1"/>
</dbReference>
<evidence type="ECO:0008006" key="3">
    <source>
        <dbReference type="Google" id="ProtNLM"/>
    </source>
</evidence>
<dbReference type="Proteomes" id="UP000308652">
    <property type="component" value="Unassembled WGS sequence"/>
</dbReference>
<keyword evidence="2" id="KW-1185">Reference proteome</keyword>
<proteinExistence type="predicted"/>
<dbReference type="OrthoDB" id="539213at2759"/>